<dbReference type="Pfam" id="PF01753">
    <property type="entry name" value="zf-MYND"/>
    <property type="match status" value="1"/>
</dbReference>
<keyword evidence="2 4" id="KW-0863">Zinc-finger</keyword>
<dbReference type="PROSITE" id="PS01360">
    <property type="entry name" value="ZF_MYND_1"/>
    <property type="match status" value="1"/>
</dbReference>
<dbReference type="AlphaFoldDB" id="A0A1B0BMQ3"/>
<sequence length="237" mass="26213">MDSQHMFLTPQPPPPLPISSHLSTQNAKMQLSHHQSQQQQQQQQQCAICGTTQDLLRCSKCKTIYYCSTQHQHIDWPNHKHECRSLAKQRLSNIKLQQVTNGCNAINISGPTINAPASSKPSSAISSPLSNMSASSIILGTHENEILYSKAESVTQPANSSAYFGNMLANSTTMEQMHAHNGVNQHLINQYEKSSSYRIGTTATFDDHVMGNAKCLIVFSENFICADSQVTLIKNNQ</sequence>
<name>A0A1B0BMQ3_9MUSC</name>
<accession>A0A1B0BMQ3</accession>
<dbReference type="Proteomes" id="UP000092460">
    <property type="component" value="Unassembled WGS sequence"/>
</dbReference>
<feature type="compositionally biased region" description="Polar residues" evidence="5">
    <location>
        <begin position="20"/>
        <end position="29"/>
    </location>
</feature>
<dbReference type="SUPFAM" id="SSF144232">
    <property type="entry name" value="HIT/MYND zinc finger-like"/>
    <property type="match status" value="1"/>
</dbReference>
<dbReference type="EMBL" id="JXJN01017023">
    <property type="status" value="NOT_ANNOTATED_CDS"/>
    <property type="molecule type" value="Genomic_DNA"/>
</dbReference>
<dbReference type="GO" id="GO:0008270">
    <property type="term" value="F:zinc ion binding"/>
    <property type="evidence" value="ECO:0007669"/>
    <property type="project" value="UniProtKB-KW"/>
</dbReference>
<evidence type="ECO:0000259" key="6">
    <source>
        <dbReference type="PROSITE" id="PS50865"/>
    </source>
</evidence>
<dbReference type="EnsemblMetazoa" id="GPPI034954-RA">
    <property type="protein sequence ID" value="GPPI034954-PA"/>
    <property type="gene ID" value="GPPI034954"/>
</dbReference>
<organism evidence="7 8">
    <name type="scientific">Glossina palpalis gambiensis</name>
    <dbReference type="NCBI Taxonomy" id="67801"/>
    <lineage>
        <taxon>Eukaryota</taxon>
        <taxon>Metazoa</taxon>
        <taxon>Ecdysozoa</taxon>
        <taxon>Arthropoda</taxon>
        <taxon>Hexapoda</taxon>
        <taxon>Insecta</taxon>
        <taxon>Pterygota</taxon>
        <taxon>Neoptera</taxon>
        <taxon>Endopterygota</taxon>
        <taxon>Diptera</taxon>
        <taxon>Brachycera</taxon>
        <taxon>Muscomorpha</taxon>
        <taxon>Hippoboscoidea</taxon>
        <taxon>Glossinidae</taxon>
        <taxon>Glossina</taxon>
    </lineage>
</organism>
<evidence type="ECO:0000256" key="4">
    <source>
        <dbReference type="PROSITE-ProRule" id="PRU00134"/>
    </source>
</evidence>
<feature type="region of interest" description="Disordered" evidence="5">
    <location>
        <begin position="1"/>
        <end position="36"/>
    </location>
</feature>
<dbReference type="STRING" id="67801.A0A1B0BMQ3"/>
<evidence type="ECO:0000256" key="5">
    <source>
        <dbReference type="SAM" id="MobiDB-lite"/>
    </source>
</evidence>
<dbReference type="VEuPathDB" id="VectorBase:GPPI034954"/>
<dbReference type="Gene3D" id="6.10.140.2220">
    <property type="match status" value="1"/>
</dbReference>
<evidence type="ECO:0000256" key="1">
    <source>
        <dbReference type="ARBA" id="ARBA00022723"/>
    </source>
</evidence>
<dbReference type="InterPro" id="IPR002893">
    <property type="entry name" value="Znf_MYND"/>
</dbReference>
<evidence type="ECO:0000256" key="3">
    <source>
        <dbReference type="ARBA" id="ARBA00022833"/>
    </source>
</evidence>
<protein>
    <recommendedName>
        <fullName evidence="6">MYND-type domain-containing protein</fullName>
    </recommendedName>
</protein>
<reference evidence="8" key="1">
    <citation type="submission" date="2015-01" db="EMBL/GenBank/DDBJ databases">
        <authorList>
            <person name="Aksoy S."/>
            <person name="Warren W."/>
            <person name="Wilson R.K."/>
        </authorList>
    </citation>
    <scope>NUCLEOTIDE SEQUENCE [LARGE SCALE GENOMIC DNA]</scope>
    <source>
        <strain evidence="8">IAEA</strain>
    </source>
</reference>
<reference evidence="7" key="2">
    <citation type="submission" date="2020-05" db="UniProtKB">
        <authorList>
            <consortium name="EnsemblMetazoa"/>
        </authorList>
    </citation>
    <scope>IDENTIFICATION</scope>
    <source>
        <strain evidence="7">IAEA</strain>
    </source>
</reference>
<keyword evidence="1" id="KW-0479">Metal-binding</keyword>
<evidence type="ECO:0000256" key="2">
    <source>
        <dbReference type="ARBA" id="ARBA00022771"/>
    </source>
</evidence>
<evidence type="ECO:0000313" key="7">
    <source>
        <dbReference type="EnsemblMetazoa" id="GPPI034954-PA"/>
    </source>
</evidence>
<evidence type="ECO:0000313" key="8">
    <source>
        <dbReference type="Proteomes" id="UP000092460"/>
    </source>
</evidence>
<dbReference type="PROSITE" id="PS50865">
    <property type="entry name" value="ZF_MYND_2"/>
    <property type="match status" value="1"/>
</dbReference>
<feature type="domain" description="MYND-type" evidence="6">
    <location>
        <begin position="46"/>
        <end position="83"/>
    </location>
</feature>
<keyword evidence="8" id="KW-1185">Reference proteome</keyword>
<proteinExistence type="predicted"/>
<keyword evidence="3" id="KW-0862">Zinc</keyword>